<reference evidence="3" key="2">
    <citation type="submission" date="2014-06" db="EMBL/GenBank/DDBJ databases">
        <authorList>
            <person name="Ju J."/>
            <person name="Zhang J."/>
        </authorList>
    </citation>
    <scope>NUCLEOTIDE SEQUENCE</scope>
    <source>
        <strain evidence="3">SscI8</strain>
    </source>
</reference>
<evidence type="ECO:0000313" key="2">
    <source>
        <dbReference type="EMBL" id="CDR99166.1"/>
    </source>
</evidence>
<evidence type="ECO:0000313" key="3">
    <source>
        <dbReference type="EMBL" id="CDU23575.1"/>
    </source>
</evidence>
<keyword evidence="1" id="KW-0472">Membrane</keyword>
<keyword evidence="1" id="KW-1133">Transmembrane helix</keyword>
<dbReference type="AlphaFoldDB" id="A0A0F7RS58"/>
<reference evidence="4" key="1">
    <citation type="submission" date="2014-06" db="EMBL/GenBank/DDBJ databases">
        <authorList>
            <person name="Berkman P.J."/>
        </authorList>
    </citation>
    <scope>NUCLEOTIDE SEQUENCE [LARGE SCALE GENOMIC DNA]</scope>
</reference>
<keyword evidence="1" id="KW-0812">Transmembrane</keyword>
<reference evidence="2" key="3">
    <citation type="submission" date="2014-06" db="EMBL/GenBank/DDBJ databases">
        <authorList>
            <person name="Berkman J.Paul."/>
        </authorList>
    </citation>
    <scope>NUCLEOTIDE SEQUENCE [LARGE SCALE GENOMIC DNA]</scope>
</reference>
<feature type="transmembrane region" description="Helical" evidence="1">
    <location>
        <begin position="32"/>
        <end position="54"/>
    </location>
</feature>
<protein>
    <submittedName>
        <fullName evidence="2">Uncharacterized protein</fullName>
    </submittedName>
</protein>
<dbReference type="EMBL" id="LK056663">
    <property type="protein sequence ID" value="CDU23575.1"/>
    <property type="molecule type" value="Genomic_DNA"/>
</dbReference>
<dbReference type="EMBL" id="CCFA01000769">
    <property type="protein sequence ID" value="CDR99166.1"/>
    <property type="molecule type" value="Genomic_DNA"/>
</dbReference>
<dbReference type="OrthoDB" id="2540975at2759"/>
<sequence length="224" mass="24907">MGYEDDSTSPGTPRGFSDEPLVQPKKPFYRKGGFWCLVVFLCVCAAVIPPLVVFRDRLGTSSPYDEPPVWNGTGPTSNPFGSTFTMQATAFQPYWKEQQTTTWCGVQFNKSSPIFALPLLNMSMAVGSNVPVTHSVNESLWQSMTRNWCGAEAIVRGPAGEFRAILGDANAWTTIDLNMNLFERLKGVPVGTYSNPDEAGWMDHIRVSFTGNWTNVYKGYPYSY</sequence>
<evidence type="ECO:0000256" key="1">
    <source>
        <dbReference type="SAM" id="Phobius"/>
    </source>
</evidence>
<keyword evidence="4" id="KW-1185">Reference proteome</keyword>
<dbReference type="Proteomes" id="UP000242770">
    <property type="component" value="Unassembled WGS sequence"/>
</dbReference>
<organism evidence="2 4">
    <name type="scientific">Sporisorium scitamineum</name>
    <dbReference type="NCBI Taxonomy" id="49012"/>
    <lineage>
        <taxon>Eukaryota</taxon>
        <taxon>Fungi</taxon>
        <taxon>Dikarya</taxon>
        <taxon>Basidiomycota</taxon>
        <taxon>Ustilaginomycotina</taxon>
        <taxon>Ustilaginomycetes</taxon>
        <taxon>Ustilaginales</taxon>
        <taxon>Ustilaginaceae</taxon>
        <taxon>Sporisorium</taxon>
    </lineage>
</organism>
<evidence type="ECO:0000313" key="4">
    <source>
        <dbReference type="Proteomes" id="UP000242770"/>
    </source>
</evidence>
<gene>
    <name evidence="2" type="primary">SSCI14880.1</name>
    <name evidence="3" type="ORF">SPSC_02204</name>
</gene>
<accession>A0A0F7RS58</accession>
<proteinExistence type="predicted"/>
<name>A0A0F7RS58_9BASI</name>